<evidence type="ECO:0000313" key="2">
    <source>
        <dbReference type="EMBL" id="QBK90743.1"/>
    </source>
</evidence>
<feature type="transmembrane region" description="Helical" evidence="1">
    <location>
        <begin position="92"/>
        <end position="109"/>
    </location>
</feature>
<organism evidence="2">
    <name type="scientific">Pithovirus LCPAC201</name>
    <dbReference type="NCBI Taxonomy" id="2506591"/>
    <lineage>
        <taxon>Viruses</taxon>
        <taxon>Pithoviruses</taxon>
    </lineage>
</organism>
<keyword evidence="1" id="KW-0472">Membrane</keyword>
<keyword evidence="1" id="KW-0812">Transmembrane</keyword>
<dbReference type="EMBL" id="MK500498">
    <property type="protein sequence ID" value="QBK90743.1"/>
    <property type="molecule type" value="Genomic_DNA"/>
</dbReference>
<proteinExistence type="predicted"/>
<name>A0A481Z4B8_9VIRU</name>
<accession>A0A481Z4B8</accession>
<reference evidence="2" key="1">
    <citation type="journal article" date="2019" name="MBio">
        <title>Virus Genomes from Deep Sea Sediments Expand the Ocean Megavirome and Support Independent Origins of Viral Gigantism.</title>
        <authorList>
            <person name="Backstrom D."/>
            <person name="Yutin N."/>
            <person name="Jorgensen S.L."/>
            <person name="Dharamshi J."/>
            <person name="Homa F."/>
            <person name="Zaremba-Niedwiedzka K."/>
            <person name="Spang A."/>
            <person name="Wolf Y.I."/>
            <person name="Koonin E.V."/>
            <person name="Ettema T.J."/>
        </authorList>
    </citation>
    <scope>NUCLEOTIDE SEQUENCE</scope>
</reference>
<sequence length="130" mass="14654">MAVHKNSIPKIAPIITPVIGAKMIAIKIEIINVHQYEDGLHDRHLSYTHHPTTKPTIRKKEIPIIPAIHNWLVVISFPELSIRGALNNAQQFIIRPIIIIIIYSMMGHLNNSLPGWQVGGVLQYDGFFVP</sequence>
<evidence type="ECO:0000256" key="1">
    <source>
        <dbReference type="SAM" id="Phobius"/>
    </source>
</evidence>
<gene>
    <name evidence="2" type="ORF">LCPAC201_00440</name>
</gene>
<keyword evidence="1" id="KW-1133">Transmembrane helix</keyword>
<protein>
    <submittedName>
        <fullName evidence="2">Uncharacterized protein</fullName>
    </submittedName>
</protein>